<dbReference type="RefSeq" id="WP_007639181.1">
    <property type="nucleotide sequence ID" value="NC_020514.1"/>
</dbReference>
<dbReference type="GO" id="GO:0019934">
    <property type="term" value="P:cGMP-mediated signaling"/>
    <property type="evidence" value="ECO:0007669"/>
    <property type="project" value="TreeGrafter"/>
</dbReference>
<dbReference type="GO" id="GO:0008074">
    <property type="term" value="C:guanylate cyclase complex, soluble"/>
    <property type="evidence" value="ECO:0007669"/>
    <property type="project" value="TreeGrafter"/>
</dbReference>
<dbReference type="STRING" id="1129794.C427_4367"/>
<organism evidence="2 3">
    <name type="scientific">Paraglaciecola psychrophila 170</name>
    <dbReference type="NCBI Taxonomy" id="1129794"/>
    <lineage>
        <taxon>Bacteria</taxon>
        <taxon>Pseudomonadati</taxon>
        <taxon>Pseudomonadota</taxon>
        <taxon>Gammaproteobacteria</taxon>
        <taxon>Alteromonadales</taxon>
        <taxon>Alteromonadaceae</taxon>
        <taxon>Paraglaciecola</taxon>
    </lineage>
</organism>
<dbReference type="InterPro" id="IPR011644">
    <property type="entry name" value="Heme_NO-bd"/>
</dbReference>
<dbReference type="HOGENOM" id="CLU_079260_0_1_6"/>
<name>K6YZX2_9ALTE</name>
<dbReference type="PANTHER" id="PTHR45655">
    <property type="entry name" value="GUANYLATE CYCLASE SOLUBLE SUBUNIT BETA-2"/>
    <property type="match status" value="1"/>
</dbReference>
<gene>
    <name evidence="2" type="ORF">C427_4367</name>
</gene>
<dbReference type="GO" id="GO:0020037">
    <property type="term" value="F:heme binding"/>
    <property type="evidence" value="ECO:0007669"/>
    <property type="project" value="InterPro"/>
</dbReference>
<protein>
    <submittedName>
        <fullName evidence="2">Heme NO binding domain-containing protein</fullName>
    </submittedName>
</protein>
<dbReference type="Proteomes" id="UP000011864">
    <property type="component" value="Chromosome"/>
</dbReference>
<dbReference type="GO" id="GO:0070482">
    <property type="term" value="P:response to oxygen levels"/>
    <property type="evidence" value="ECO:0007669"/>
    <property type="project" value="TreeGrafter"/>
</dbReference>
<dbReference type="InterPro" id="IPR024096">
    <property type="entry name" value="NO_sig/Golgi_transp_ligand-bd"/>
</dbReference>
<reference evidence="2 3" key="1">
    <citation type="journal article" date="2013" name="Genome Announc.">
        <title>Complete Genome Sequence of Glaciecola psychrophila Strain 170T.</title>
        <authorList>
            <person name="Yin J."/>
            <person name="Chen J."/>
            <person name="Liu G."/>
            <person name="Yu Y."/>
            <person name="Song L."/>
            <person name="Wang X."/>
            <person name="Qu X."/>
        </authorList>
    </citation>
    <scope>NUCLEOTIDE SEQUENCE [LARGE SCALE GENOMIC DNA]</scope>
    <source>
        <strain evidence="2 3">170</strain>
    </source>
</reference>
<dbReference type="OrthoDB" id="7266652at2"/>
<evidence type="ECO:0000313" key="3">
    <source>
        <dbReference type="Proteomes" id="UP000011864"/>
    </source>
</evidence>
<dbReference type="eggNOG" id="COG1060">
    <property type="taxonomic scope" value="Bacteria"/>
</dbReference>
<dbReference type="InterPro" id="IPR038158">
    <property type="entry name" value="H-NOX_domain_sf"/>
</dbReference>
<dbReference type="AlphaFoldDB" id="K6YZX2"/>
<feature type="domain" description="Heme NO-binding" evidence="1">
    <location>
        <begin position="2"/>
        <end position="162"/>
    </location>
</feature>
<evidence type="ECO:0000259" key="1">
    <source>
        <dbReference type="Pfam" id="PF07700"/>
    </source>
</evidence>
<evidence type="ECO:0000313" key="2">
    <source>
        <dbReference type="EMBL" id="AGH46469.1"/>
    </source>
</evidence>
<dbReference type="KEGG" id="gps:C427_4367"/>
<dbReference type="EMBL" id="CP003837">
    <property type="protein sequence ID" value="AGH46469.1"/>
    <property type="molecule type" value="Genomic_DNA"/>
</dbReference>
<sequence>MYGMVNKAVEDMVCTQFGESVWEDIKSCAGVDIDVFMSNEAYPDEMTFQLVSAASEVLKIPAEAVLEAFGEHWVLHTAQKGYGGLMQANGSTLPEFLANLPGFHSRVQMLFPKLQPPGFECTDVMENSLKLHYRTHRAGLVHFVIGLMQGLGKLFNTPVTVHLVESKEQGADHDVFDVKWSNDAIE</sequence>
<dbReference type="Pfam" id="PF07700">
    <property type="entry name" value="HNOB"/>
    <property type="match status" value="1"/>
</dbReference>
<dbReference type="GO" id="GO:0004383">
    <property type="term" value="F:guanylate cyclase activity"/>
    <property type="evidence" value="ECO:0007669"/>
    <property type="project" value="TreeGrafter"/>
</dbReference>
<accession>K6YZX2</accession>
<dbReference type="SUPFAM" id="SSF111126">
    <property type="entry name" value="Ligand-binding domain in the NO signalling and Golgi transport"/>
    <property type="match status" value="1"/>
</dbReference>
<proteinExistence type="predicted"/>
<dbReference type="PANTHER" id="PTHR45655:SF13">
    <property type="entry name" value="SOLUBLE GUANYLATE CYCLASE GCY-32-RELATED"/>
    <property type="match status" value="1"/>
</dbReference>
<dbReference type="PATRIC" id="fig|1129794.4.peg.4349"/>
<keyword evidence="3" id="KW-1185">Reference proteome</keyword>
<dbReference type="Gene3D" id="3.90.1520.10">
    <property type="entry name" value="H-NOX domain"/>
    <property type="match status" value="1"/>
</dbReference>